<accession>A0ABT7ALZ3</accession>
<evidence type="ECO:0000313" key="1">
    <source>
        <dbReference type="EMBL" id="MDJ1167912.1"/>
    </source>
</evidence>
<evidence type="ECO:0000313" key="2">
    <source>
        <dbReference type="Proteomes" id="UP001235303"/>
    </source>
</evidence>
<dbReference type="Proteomes" id="UP001235303">
    <property type="component" value="Unassembled WGS sequence"/>
</dbReference>
<protein>
    <submittedName>
        <fullName evidence="1">Uncharacterized protein</fullName>
    </submittedName>
</protein>
<reference evidence="1 2" key="1">
    <citation type="submission" date="2023-01" db="EMBL/GenBank/DDBJ databases">
        <title>Novel diversity within Roseofilum (Cyanobacteria; Desertifilaceae) from marine benthic mats with descriptions of four novel species.</title>
        <authorList>
            <person name="Wang Y."/>
            <person name="Berthold D.E."/>
            <person name="Hu J."/>
            <person name="Lefler F.W."/>
            <person name="Laughinghouse H.D. IV."/>
        </authorList>
    </citation>
    <scope>NUCLEOTIDE SEQUENCE [LARGE SCALE GENOMIC DNA]</scope>
    <source>
        <strain evidence="1 2">BLCC-M154</strain>
    </source>
</reference>
<dbReference type="EMBL" id="JAQOSP010000004">
    <property type="protein sequence ID" value="MDJ1167912.1"/>
    <property type="molecule type" value="Genomic_DNA"/>
</dbReference>
<keyword evidence="2" id="KW-1185">Reference proteome</keyword>
<dbReference type="RefSeq" id="WP_283751680.1">
    <property type="nucleotide sequence ID" value="NZ_JAQOSP010000004.1"/>
</dbReference>
<proteinExistence type="predicted"/>
<sequence>MSTERWNDERLDRLADQVSDLLNTARQHDRLIESNARAIERHDRLIESNARILQALANALAEAGEERRQQYAIMLQHQEEIRGLQTENRRILDVLLNQQNQQNDSTDE</sequence>
<organism evidence="1 2">
    <name type="scientific">Roseofilum acuticapitatum BLCC-M154</name>
    <dbReference type="NCBI Taxonomy" id="3022444"/>
    <lineage>
        <taxon>Bacteria</taxon>
        <taxon>Bacillati</taxon>
        <taxon>Cyanobacteriota</taxon>
        <taxon>Cyanophyceae</taxon>
        <taxon>Desertifilales</taxon>
        <taxon>Desertifilaceae</taxon>
        <taxon>Roseofilum</taxon>
        <taxon>Roseofilum acuticapitatum</taxon>
    </lineage>
</organism>
<comment type="caution">
    <text evidence="1">The sequence shown here is derived from an EMBL/GenBank/DDBJ whole genome shotgun (WGS) entry which is preliminary data.</text>
</comment>
<gene>
    <name evidence="1" type="ORF">PMG71_00560</name>
</gene>
<name>A0ABT7ALZ3_9CYAN</name>